<protein>
    <submittedName>
        <fullName evidence="2">Uncharacterized protein</fullName>
    </submittedName>
</protein>
<gene>
    <name evidence="2" type="ORF">Taro_055279</name>
</gene>
<dbReference type="EMBL" id="NMUH01012443">
    <property type="protein sequence ID" value="MQM22229.1"/>
    <property type="molecule type" value="Genomic_DNA"/>
</dbReference>
<organism evidence="2 3">
    <name type="scientific">Colocasia esculenta</name>
    <name type="common">Wild taro</name>
    <name type="synonym">Arum esculentum</name>
    <dbReference type="NCBI Taxonomy" id="4460"/>
    <lineage>
        <taxon>Eukaryota</taxon>
        <taxon>Viridiplantae</taxon>
        <taxon>Streptophyta</taxon>
        <taxon>Embryophyta</taxon>
        <taxon>Tracheophyta</taxon>
        <taxon>Spermatophyta</taxon>
        <taxon>Magnoliopsida</taxon>
        <taxon>Liliopsida</taxon>
        <taxon>Araceae</taxon>
        <taxon>Aroideae</taxon>
        <taxon>Colocasieae</taxon>
        <taxon>Colocasia</taxon>
    </lineage>
</organism>
<feature type="compositionally biased region" description="Basic and acidic residues" evidence="1">
    <location>
        <begin position="68"/>
        <end position="88"/>
    </location>
</feature>
<sequence>MTTIRNRHSERVGRALRLPRLYESLAETTQGAGLSRRSEVVFNSSRDLLPSSNSLNYANRWQSPHMEPACHGDQKSCSTRREISSPGR</sequence>
<dbReference type="AlphaFoldDB" id="A0A843XR06"/>
<evidence type="ECO:0000256" key="1">
    <source>
        <dbReference type="SAM" id="MobiDB-lite"/>
    </source>
</evidence>
<dbReference type="Proteomes" id="UP000652761">
    <property type="component" value="Unassembled WGS sequence"/>
</dbReference>
<evidence type="ECO:0000313" key="2">
    <source>
        <dbReference type="EMBL" id="MQM22229.1"/>
    </source>
</evidence>
<accession>A0A843XR06</accession>
<evidence type="ECO:0000313" key="3">
    <source>
        <dbReference type="Proteomes" id="UP000652761"/>
    </source>
</evidence>
<reference evidence="2" key="1">
    <citation type="submission" date="2017-07" db="EMBL/GenBank/DDBJ databases">
        <title>Taro Niue Genome Assembly and Annotation.</title>
        <authorList>
            <person name="Atibalentja N."/>
            <person name="Keating K."/>
            <person name="Fields C.J."/>
        </authorList>
    </citation>
    <scope>NUCLEOTIDE SEQUENCE</scope>
    <source>
        <strain evidence="2">Niue_2</strain>
        <tissue evidence="2">Leaf</tissue>
    </source>
</reference>
<comment type="caution">
    <text evidence="2">The sequence shown here is derived from an EMBL/GenBank/DDBJ whole genome shotgun (WGS) entry which is preliminary data.</text>
</comment>
<keyword evidence="3" id="KW-1185">Reference proteome</keyword>
<name>A0A843XR06_COLES</name>
<feature type="region of interest" description="Disordered" evidence="1">
    <location>
        <begin position="63"/>
        <end position="88"/>
    </location>
</feature>
<proteinExistence type="predicted"/>